<evidence type="ECO:0000313" key="3">
    <source>
        <dbReference type="EMBL" id="MCJ2185252.1"/>
    </source>
</evidence>
<protein>
    <submittedName>
        <fullName evidence="3">YdbH domain-containing protein</fullName>
    </submittedName>
</protein>
<feature type="region of interest" description="Disordered" evidence="1">
    <location>
        <begin position="1048"/>
        <end position="1069"/>
    </location>
</feature>
<dbReference type="RefSeq" id="WP_243916922.1">
    <property type="nucleotide sequence ID" value="NZ_JALHLG010000001.1"/>
</dbReference>
<evidence type="ECO:0000256" key="1">
    <source>
        <dbReference type="SAM" id="MobiDB-lite"/>
    </source>
</evidence>
<comment type="caution">
    <text evidence="3">The sequence shown here is derived from an EMBL/GenBank/DDBJ whole genome shotgun (WGS) entry which is preliminary data.</text>
</comment>
<proteinExistence type="predicted"/>
<dbReference type="Pfam" id="PF11739">
    <property type="entry name" value="YdbH-like"/>
    <property type="match status" value="1"/>
</dbReference>
<name>A0ABT0BJL9_9SPHN</name>
<dbReference type="Proteomes" id="UP001202281">
    <property type="component" value="Unassembled WGS sequence"/>
</dbReference>
<dbReference type="InterPro" id="IPR021730">
    <property type="entry name" value="YdbH"/>
</dbReference>
<evidence type="ECO:0000256" key="2">
    <source>
        <dbReference type="SAM" id="Phobius"/>
    </source>
</evidence>
<feature type="compositionally biased region" description="Polar residues" evidence="1">
    <location>
        <begin position="1058"/>
        <end position="1069"/>
    </location>
</feature>
<dbReference type="EMBL" id="JALHLG010000001">
    <property type="protein sequence ID" value="MCJ2185252.1"/>
    <property type="molecule type" value="Genomic_DNA"/>
</dbReference>
<keyword evidence="2" id="KW-0812">Transmembrane</keyword>
<sequence>MAQEQDQFSGPGLEADEASAPPVRRARWRFLLLAALAVLLAVLGLAWALRKDIADDLIAGQLDSMGLPARYEVVSIGPSEQVIRNLVIGDPQKPDLTVKELRVATQLYWGLPGIGRITVVQPRLYGTVRGGKISFGTLDKVLFSGEGGPFEMPDLDVAIKDGRALIESDYGRIGAKLEGAGPLRGGFSGELAAVVPELAFEGCTADHASLYGKVTTASRKPRFEGPVRLKNLACPDKAMQLAEAGMKLDVTLNERFDGGEGKLGLRAERGRYANNRIESASGTAHVTYRDGSLNARYDLTARGLATPQARFASLSFDGRARSADGLARFDIDGDLRGKDMALGPALDRSLAGVQQTGEGTLVAPLAAKMRTALQQETRGSSLAASLIFRRTGEGYSLVVPRGAMRGGSGASLLTLSRVQAMFAPQGPPRVTGNFATGGRGLPKISGRMESGTDGRLAMHVTMPQYRAGKDSVSLPRLSLVQDARGALRFTGQAELSGGLPGGRAAGLIVPVEGQWAANGDLAIWPRCTQVAFRALQFSSLTLDRHSLSVCPAADGAIVRSRGGALRIAAGVSALDLSGRLGETPVAIASGPLGFGMTGTAPGTIKASALTVDLGPPDSASHFRVSDLEARIGDDVGGTFSEADVRLAAVPLNMLKTAGNWHYTGGVLSIDGAAFTLTDREPVARFKPMIARDATLRLVDNVITAHAVIREPQSDREVVQADIVHDLATTTGHADLTVDDLRFDDKLQAGDLSDLAVGVVSNLEGSADGTGRIDWNEQGVTSHGRIATKGVDFAAPFGPVKGLSGQVVLTDLLGFVTAPDQTLHIASINPGIEVTDGTLSFEMKPGYVLQVNGAKWPFMNGTLTLEPARMTIGVAETRHYTLKVQGLDAATFVRHLDMSNLNASGVFDGQLPLIFDENGGRIENGYLVSRPPGGNVAYVGELTYKDLSTMGNFAFDMLKSVDFKRMEISLGGTLAGEIITRVSFNGISQGLGAKKNFLTKQIAKLPIRFVLNIKAPFFSLFAPLRSLYDPNYVVDPRTLGLIGTGGSLKAGPQPDVSVSAIQPSVSEKTP</sequence>
<gene>
    <name evidence="3" type="ORF">MTR66_00315</name>
</gene>
<keyword evidence="2" id="KW-1133">Transmembrane helix</keyword>
<organism evidence="3 4">
    <name type="scientific">Novosphingobium beihaiensis</name>
    <dbReference type="NCBI Taxonomy" id="2930389"/>
    <lineage>
        <taxon>Bacteria</taxon>
        <taxon>Pseudomonadati</taxon>
        <taxon>Pseudomonadota</taxon>
        <taxon>Alphaproteobacteria</taxon>
        <taxon>Sphingomonadales</taxon>
        <taxon>Sphingomonadaceae</taxon>
        <taxon>Novosphingobium</taxon>
    </lineage>
</organism>
<keyword evidence="4" id="KW-1185">Reference proteome</keyword>
<evidence type="ECO:0000313" key="4">
    <source>
        <dbReference type="Proteomes" id="UP001202281"/>
    </source>
</evidence>
<feature type="transmembrane region" description="Helical" evidence="2">
    <location>
        <begin position="30"/>
        <end position="49"/>
    </location>
</feature>
<keyword evidence="2" id="KW-0472">Membrane</keyword>
<reference evidence="3 4" key="1">
    <citation type="submission" date="2022-04" db="EMBL/GenBank/DDBJ databases">
        <title>Identification of a novel bacterium isolated from mangrove sediments.</title>
        <authorList>
            <person name="Pan X."/>
        </authorList>
    </citation>
    <scope>NUCLEOTIDE SEQUENCE [LARGE SCALE GENOMIC DNA]</scope>
    <source>
        <strain evidence="3 4">B2638</strain>
    </source>
</reference>
<accession>A0ABT0BJL9</accession>